<evidence type="ECO:0000313" key="3">
    <source>
        <dbReference type="Proteomes" id="UP001472677"/>
    </source>
</evidence>
<organism evidence="2 3">
    <name type="scientific">Hibiscus sabdariffa</name>
    <name type="common">roselle</name>
    <dbReference type="NCBI Taxonomy" id="183260"/>
    <lineage>
        <taxon>Eukaryota</taxon>
        <taxon>Viridiplantae</taxon>
        <taxon>Streptophyta</taxon>
        <taxon>Embryophyta</taxon>
        <taxon>Tracheophyta</taxon>
        <taxon>Spermatophyta</taxon>
        <taxon>Magnoliopsida</taxon>
        <taxon>eudicotyledons</taxon>
        <taxon>Gunneridae</taxon>
        <taxon>Pentapetalae</taxon>
        <taxon>rosids</taxon>
        <taxon>malvids</taxon>
        <taxon>Malvales</taxon>
        <taxon>Malvaceae</taxon>
        <taxon>Malvoideae</taxon>
        <taxon>Hibiscus</taxon>
    </lineage>
</organism>
<evidence type="ECO:0000256" key="1">
    <source>
        <dbReference type="SAM" id="MobiDB-lite"/>
    </source>
</evidence>
<name>A0ABR2B7W1_9ROSI</name>
<dbReference type="EMBL" id="JBBPBM010000155">
    <property type="protein sequence ID" value="KAK8503042.1"/>
    <property type="molecule type" value="Genomic_DNA"/>
</dbReference>
<proteinExistence type="predicted"/>
<reference evidence="2 3" key="1">
    <citation type="journal article" date="2024" name="G3 (Bethesda)">
        <title>Genome assembly of Hibiscus sabdariffa L. provides insights into metabolisms of medicinal natural products.</title>
        <authorList>
            <person name="Kim T."/>
        </authorList>
    </citation>
    <scope>NUCLEOTIDE SEQUENCE [LARGE SCALE GENOMIC DNA]</scope>
    <source>
        <strain evidence="2">TK-2024</strain>
        <tissue evidence="2">Old leaves</tissue>
    </source>
</reference>
<accession>A0ABR2B7W1</accession>
<protein>
    <submittedName>
        <fullName evidence="2">Uncharacterized protein</fullName>
    </submittedName>
</protein>
<feature type="region of interest" description="Disordered" evidence="1">
    <location>
        <begin position="25"/>
        <end position="46"/>
    </location>
</feature>
<sequence length="125" mass="13935">MTDSMAPDIVQVARYNDEQVDVSDFDDRNLKSQQHQVSGATDSSKAEDIIVNNAGPVQYNFQIGVPHPGFEEQGKNTKEEPVVNDVTARRSQRQSVESVVVVNADFVRNEAYLKSNPDKKKKNNA</sequence>
<gene>
    <name evidence="2" type="ORF">V6N12_011303</name>
</gene>
<comment type="caution">
    <text evidence="2">The sequence shown here is derived from an EMBL/GenBank/DDBJ whole genome shotgun (WGS) entry which is preliminary data.</text>
</comment>
<dbReference type="Proteomes" id="UP001472677">
    <property type="component" value="Unassembled WGS sequence"/>
</dbReference>
<feature type="compositionally biased region" description="Polar residues" evidence="1">
    <location>
        <begin position="31"/>
        <end position="43"/>
    </location>
</feature>
<evidence type="ECO:0000313" key="2">
    <source>
        <dbReference type="EMBL" id="KAK8503042.1"/>
    </source>
</evidence>
<keyword evidence="3" id="KW-1185">Reference proteome</keyword>